<sequence length="284" mass="33431">MKNHVQLIEEISIEKKMRKNPLLIPLITFLFAFILLYLIGYCMHLYETGFYWAFLPAGLLVHSFLIITVHDGSHKAITKTKFDRLILNISSALVLLPFYGEHYRKYHLIHHGYTNTDLDPLASPTSKIIYQKYRYLYILLESIPALYTFYQILDFNKRENSKKINNVLKINKLYFIFSICISVIFFLIVQPPIYFVLLTLFVLNIISAVRSWCEHMGTSLEHKTNTYWFPLGFGIGNHDVHHEHPNLSWLTLTIGLFKREKNSNPIKTLRGILFDKSFTFYKLK</sequence>
<protein>
    <recommendedName>
        <fullName evidence="2">Fatty acid desaturase domain-containing protein</fullName>
    </recommendedName>
</protein>
<dbReference type="GO" id="GO:0016020">
    <property type="term" value="C:membrane"/>
    <property type="evidence" value="ECO:0007669"/>
    <property type="project" value="TreeGrafter"/>
</dbReference>
<keyword evidence="4" id="KW-1185">Reference proteome</keyword>
<evidence type="ECO:0000256" key="1">
    <source>
        <dbReference type="SAM" id="Phobius"/>
    </source>
</evidence>
<dbReference type="GO" id="GO:0016717">
    <property type="term" value="F:oxidoreductase activity, acting on paired donors, with oxidation of a pair of donors resulting in the reduction of molecular oxygen to two molecules of water"/>
    <property type="evidence" value="ECO:0007669"/>
    <property type="project" value="TreeGrafter"/>
</dbReference>
<name>A0A226HZ83_9FLAO</name>
<keyword evidence="1" id="KW-1133">Transmembrane helix</keyword>
<dbReference type="InterPro" id="IPR012171">
    <property type="entry name" value="Fatty_acid_desaturase"/>
</dbReference>
<feature type="domain" description="Fatty acid desaturase" evidence="2">
    <location>
        <begin position="52"/>
        <end position="251"/>
    </location>
</feature>
<feature type="transmembrane region" description="Helical" evidence="1">
    <location>
        <begin position="173"/>
        <end position="189"/>
    </location>
</feature>
<keyword evidence="1" id="KW-0812">Transmembrane</keyword>
<dbReference type="PANTHER" id="PTHR19353">
    <property type="entry name" value="FATTY ACID DESATURASE 2"/>
    <property type="match status" value="1"/>
</dbReference>
<dbReference type="Pfam" id="PF00487">
    <property type="entry name" value="FA_desaturase"/>
    <property type="match status" value="1"/>
</dbReference>
<feature type="transmembrane region" description="Helical" evidence="1">
    <location>
        <begin position="21"/>
        <end position="39"/>
    </location>
</feature>
<feature type="transmembrane region" description="Helical" evidence="1">
    <location>
        <begin position="135"/>
        <end position="153"/>
    </location>
</feature>
<dbReference type="InterPro" id="IPR005804">
    <property type="entry name" value="FA_desaturase_dom"/>
</dbReference>
<keyword evidence="1" id="KW-0472">Membrane</keyword>
<feature type="transmembrane region" description="Helical" evidence="1">
    <location>
        <begin position="51"/>
        <end position="70"/>
    </location>
</feature>
<evidence type="ECO:0000259" key="2">
    <source>
        <dbReference type="Pfam" id="PF00487"/>
    </source>
</evidence>
<proteinExistence type="predicted"/>
<comment type="caution">
    <text evidence="3">The sequence shown here is derived from an EMBL/GenBank/DDBJ whole genome shotgun (WGS) entry which is preliminary data.</text>
</comment>
<dbReference type="AlphaFoldDB" id="A0A226HZ83"/>
<gene>
    <name evidence="3" type="ORF">B0A75_13615</name>
</gene>
<accession>A0A226HZ83</accession>
<dbReference type="PANTHER" id="PTHR19353:SF19">
    <property type="entry name" value="DELTA(5) FATTY ACID DESATURASE C-RELATED"/>
    <property type="match status" value="1"/>
</dbReference>
<dbReference type="RefSeq" id="WP_089054831.1">
    <property type="nucleotide sequence ID" value="NZ_MUHA01000021.1"/>
</dbReference>
<dbReference type="GO" id="GO:0008610">
    <property type="term" value="P:lipid biosynthetic process"/>
    <property type="evidence" value="ECO:0007669"/>
    <property type="project" value="UniProtKB-ARBA"/>
</dbReference>
<evidence type="ECO:0000313" key="3">
    <source>
        <dbReference type="EMBL" id="OXA98700.1"/>
    </source>
</evidence>
<dbReference type="EMBL" id="MUHA01000021">
    <property type="protein sequence ID" value="OXA98700.1"/>
    <property type="molecule type" value="Genomic_DNA"/>
</dbReference>
<organism evidence="3 4">
    <name type="scientific">Flavobacterium oncorhynchi</name>
    <dbReference type="NCBI Taxonomy" id="728056"/>
    <lineage>
        <taxon>Bacteria</taxon>
        <taxon>Pseudomonadati</taxon>
        <taxon>Bacteroidota</taxon>
        <taxon>Flavobacteriia</taxon>
        <taxon>Flavobacteriales</taxon>
        <taxon>Flavobacteriaceae</taxon>
        <taxon>Flavobacterium</taxon>
    </lineage>
</organism>
<evidence type="ECO:0000313" key="4">
    <source>
        <dbReference type="Proteomes" id="UP000198336"/>
    </source>
</evidence>
<dbReference type="Proteomes" id="UP000198336">
    <property type="component" value="Unassembled WGS sequence"/>
</dbReference>
<reference evidence="3 4" key="1">
    <citation type="submission" date="2016-11" db="EMBL/GenBank/DDBJ databases">
        <title>Whole genomes of Flavobacteriaceae.</title>
        <authorList>
            <person name="Stine C."/>
            <person name="Li C."/>
            <person name="Tadesse D."/>
        </authorList>
    </citation>
    <scope>NUCLEOTIDE SEQUENCE [LARGE SCALE GENOMIC DNA]</scope>
    <source>
        <strain evidence="3 4">CCUG 59446</strain>
    </source>
</reference>